<evidence type="ECO:0000313" key="2">
    <source>
        <dbReference type="Proteomes" id="UP000283530"/>
    </source>
</evidence>
<dbReference type="EMBL" id="QPKB01000001">
    <property type="protein sequence ID" value="RWR73993.1"/>
    <property type="molecule type" value="Genomic_DNA"/>
</dbReference>
<reference evidence="1 2" key="1">
    <citation type="journal article" date="2019" name="Nat. Plants">
        <title>Stout camphor tree genome fills gaps in understanding of flowering plant genome evolution.</title>
        <authorList>
            <person name="Chaw S.M."/>
            <person name="Liu Y.C."/>
            <person name="Wu Y.W."/>
            <person name="Wang H.Y."/>
            <person name="Lin C.I."/>
            <person name="Wu C.S."/>
            <person name="Ke H.M."/>
            <person name="Chang L.Y."/>
            <person name="Hsu C.Y."/>
            <person name="Yang H.T."/>
            <person name="Sudianto E."/>
            <person name="Hsu M.H."/>
            <person name="Wu K.P."/>
            <person name="Wang L.N."/>
            <person name="Leebens-Mack J.H."/>
            <person name="Tsai I.J."/>
        </authorList>
    </citation>
    <scope>NUCLEOTIDE SEQUENCE [LARGE SCALE GENOMIC DNA]</scope>
    <source>
        <strain evidence="2">cv. Chaw 1501</strain>
        <tissue evidence="1">Young leaves</tissue>
    </source>
</reference>
<dbReference type="OrthoDB" id="1921190at2759"/>
<name>A0A443N661_9MAGN</name>
<accession>A0A443N661</accession>
<protein>
    <recommendedName>
        <fullName evidence="3">Knr4/Smi1-like domain-containing protein</fullName>
    </recommendedName>
</protein>
<evidence type="ECO:0008006" key="3">
    <source>
        <dbReference type="Google" id="ProtNLM"/>
    </source>
</evidence>
<proteinExistence type="predicted"/>
<dbReference type="PANTHER" id="PTHR32011:SF6">
    <property type="entry name" value="KNR4_SMI1-LIKE DOMAIN-CONTAINING PROTEIN"/>
    <property type="match status" value="1"/>
</dbReference>
<gene>
    <name evidence="1" type="ORF">CKAN_00230300</name>
</gene>
<sequence length="455" mass="51726">MLNSFYFITNLLSSYHSPPKITIKSKTKGAVTKSRDSKNQVREFSQITVDNRKFRILVLILFVSRNEKSRLEISPLENKNGIRIFFAPAFPHTRLDLHSPRAAAHIYIHHKKLKLQRRPVLYANAFFLSLSPLMTTPTMKTSTDRRRVCFSFAAYAKNLVDHLKACKIPVSDGLSDDEFASIEAEFGFVFPPDLRSILREGLPVGAGFPNWRSSSHQQLEIFVSLPISGLCNEVSKGNFWCRSWGSRPKSEREALVLAKRFLERSPVLVPIYRHCYIPARPSLAGNPVFYVRGAVFRYAGYDVAGFFEEVVFRPSVGMTAPAWAAKAARRIEFWSDLAERRDGTCEWNDVTCGWWEVTCGEGKVTCRGWLEEMKWRLREGGWKEEEVREMMDGQDDGLAARAGLRDKDSVVWQVRLLSLDMRKAGWSKEDVAYALGLHDFVGPTLSSSGSHKETS</sequence>
<dbReference type="Proteomes" id="UP000283530">
    <property type="component" value="Unassembled WGS sequence"/>
</dbReference>
<evidence type="ECO:0000313" key="1">
    <source>
        <dbReference type="EMBL" id="RWR73993.1"/>
    </source>
</evidence>
<comment type="caution">
    <text evidence="1">The sequence shown here is derived from an EMBL/GenBank/DDBJ whole genome shotgun (WGS) entry which is preliminary data.</text>
</comment>
<dbReference type="AlphaFoldDB" id="A0A443N661"/>
<keyword evidence="2" id="KW-1185">Reference proteome</keyword>
<dbReference type="PANTHER" id="PTHR32011">
    <property type="entry name" value="OS08G0472400 PROTEIN"/>
    <property type="match status" value="1"/>
</dbReference>
<organism evidence="1 2">
    <name type="scientific">Cinnamomum micranthum f. kanehirae</name>
    <dbReference type="NCBI Taxonomy" id="337451"/>
    <lineage>
        <taxon>Eukaryota</taxon>
        <taxon>Viridiplantae</taxon>
        <taxon>Streptophyta</taxon>
        <taxon>Embryophyta</taxon>
        <taxon>Tracheophyta</taxon>
        <taxon>Spermatophyta</taxon>
        <taxon>Magnoliopsida</taxon>
        <taxon>Magnoliidae</taxon>
        <taxon>Laurales</taxon>
        <taxon>Lauraceae</taxon>
        <taxon>Cinnamomum</taxon>
    </lineage>
</organism>